<dbReference type="Gene3D" id="3.40.50.2020">
    <property type="match status" value="1"/>
</dbReference>
<reference evidence="3" key="1">
    <citation type="journal article" date="2020" name="mSystems">
        <title>Genome- and Community-Level Interaction Insights into Carbon Utilization and Element Cycling Functions of Hydrothermarchaeota in Hydrothermal Sediment.</title>
        <authorList>
            <person name="Zhou Z."/>
            <person name="Liu Y."/>
            <person name="Xu W."/>
            <person name="Pan J."/>
            <person name="Luo Z.H."/>
            <person name="Li M."/>
        </authorList>
    </citation>
    <scope>NUCLEOTIDE SEQUENCE [LARGE SCALE GENOMIC DNA]</scope>
    <source>
        <strain evidence="3">SpSt-732</strain>
    </source>
</reference>
<sequence>MGSLLAIYAFDELWNLSNIVRYGLLSLQHRGSQNYIVCTPGERVECLQGESIDEVSRGASKNVALAIIGSGSDDALVETDSGEAVAVASERQWSEAGRVLQAVSSSLASGGDVVSSFAEALSGIGDGVTPSIAVLTKRGELIVWRSASSLSPLVLGSYGFDMAIAASESVAVDILGGEVKRFLKPGEGVYIARHMLKHFTVPTSGGYSGLCAFEPLYLARHDAVVDGTSVYEFRKLLGKELAKYLESEVDVVVGVPETALPYAIGFAESVEKPFEMAFVATGGRKRSMLYSDPFEKIVAIHLKMNPIRRALEGKRVALIDDSMVTGSTIKTVSQILRFRVGVPEIHLFIASPPLVMQCPFNVMRLDMKSLLAANLSEALAKDYLEVDSLHWLSKEDIDRVASRFGLRLCGRCFGVNFFGCAK</sequence>
<dbReference type="AlphaFoldDB" id="A0A7C4FHG4"/>
<dbReference type="CDD" id="cd06223">
    <property type="entry name" value="PRTases_typeI"/>
    <property type="match status" value="1"/>
</dbReference>
<keyword evidence="3" id="KW-0328">Glycosyltransferase</keyword>
<dbReference type="PANTHER" id="PTHR11907">
    <property type="entry name" value="AMIDOPHOSPHORIBOSYLTRANSFERASE"/>
    <property type="match status" value="1"/>
</dbReference>
<evidence type="ECO:0000313" key="3">
    <source>
        <dbReference type="EMBL" id="HGI88346.1"/>
    </source>
</evidence>
<dbReference type="EMBL" id="DTFF01000066">
    <property type="protein sequence ID" value="HGI88346.1"/>
    <property type="molecule type" value="Genomic_DNA"/>
</dbReference>
<evidence type="ECO:0000256" key="1">
    <source>
        <dbReference type="ARBA" id="ARBA00022679"/>
    </source>
</evidence>
<gene>
    <name evidence="3" type="ORF">ENV14_08190</name>
</gene>
<dbReference type="SUPFAM" id="SSF53271">
    <property type="entry name" value="PRTase-like"/>
    <property type="match status" value="1"/>
</dbReference>
<accession>A0A7C4FHG4</accession>
<dbReference type="Gene3D" id="3.60.20.10">
    <property type="entry name" value="Glutamine Phosphoribosylpyrophosphate, subunit 1, domain 1"/>
    <property type="match status" value="1"/>
</dbReference>
<dbReference type="GO" id="GO:0016757">
    <property type="term" value="F:glycosyltransferase activity"/>
    <property type="evidence" value="ECO:0007669"/>
    <property type="project" value="UniProtKB-KW"/>
</dbReference>
<keyword evidence="1 3" id="KW-0808">Transferase</keyword>
<dbReference type="InterPro" id="IPR029055">
    <property type="entry name" value="Ntn_hydrolases_N"/>
</dbReference>
<protein>
    <submittedName>
        <fullName evidence="3">Amidophosphoribosyltransferase</fullName>
    </submittedName>
</protein>
<keyword evidence="2" id="KW-0315">Glutamine amidotransferase</keyword>
<comment type="caution">
    <text evidence="3">The sequence shown here is derived from an EMBL/GenBank/DDBJ whole genome shotgun (WGS) entry which is preliminary data.</text>
</comment>
<dbReference type="SUPFAM" id="SSF56235">
    <property type="entry name" value="N-terminal nucleophile aminohydrolases (Ntn hydrolases)"/>
    <property type="match status" value="1"/>
</dbReference>
<dbReference type="InterPro" id="IPR029057">
    <property type="entry name" value="PRTase-like"/>
</dbReference>
<organism evidence="3">
    <name type="scientific">Ignisphaera aggregans</name>
    <dbReference type="NCBI Taxonomy" id="334771"/>
    <lineage>
        <taxon>Archaea</taxon>
        <taxon>Thermoproteota</taxon>
        <taxon>Thermoprotei</taxon>
        <taxon>Desulfurococcales</taxon>
        <taxon>Desulfurococcaceae</taxon>
        <taxon>Ignisphaera</taxon>
    </lineage>
</organism>
<dbReference type="InterPro" id="IPR000836">
    <property type="entry name" value="PRTase_dom"/>
</dbReference>
<name>A0A7C4FHG4_9CREN</name>
<evidence type="ECO:0000256" key="2">
    <source>
        <dbReference type="ARBA" id="ARBA00022962"/>
    </source>
</evidence>
<proteinExistence type="predicted"/>